<evidence type="ECO:0000256" key="1">
    <source>
        <dbReference type="SAM" id="MobiDB-lite"/>
    </source>
</evidence>
<dbReference type="Proteomes" id="UP001054945">
    <property type="component" value="Unassembled WGS sequence"/>
</dbReference>
<comment type="caution">
    <text evidence="2">The sequence shown here is derived from an EMBL/GenBank/DDBJ whole genome shotgun (WGS) entry which is preliminary data.</text>
</comment>
<accession>A0AAV4SNP9</accession>
<reference evidence="2 3" key="1">
    <citation type="submission" date="2021-06" db="EMBL/GenBank/DDBJ databases">
        <title>Caerostris extrusa draft genome.</title>
        <authorList>
            <person name="Kono N."/>
            <person name="Arakawa K."/>
        </authorList>
    </citation>
    <scope>NUCLEOTIDE SEQUENCE [LARGE SCALE GENOMIC DNA]</scope>
</reference>
<feature type="compositionally biased region" description="Polar residues" evidence="1">
    <location>
        <begin position="15"/>
        <end position="25"/>
    </location>
</feature>
<dbReference type="EMBL" id="BPLR01009722">
    <property type="protein sequence ID" value="GIY34100.1"/>
    <property type="molecule type" value="Genomic_DNA"/>
</dbReference>
<name>A0AAV4SNP9_CAEEX</name>
<protein>
    <submittedName>
        <fullName evidence="2">Uncharacterized protein</fullName>
    </submittedName>
</protein>
<gene>
    <name evidence="2" type="ORF">CEXT_435331</name>
</gene>
<evidence type="ECO:0000313" key="3">
    <source>
        <dbReference type="Proteomes" id="UP001054945"/>
    </source>
</evidence>
<keyword evidence="3" id="KW-1185">Reference proteome</keyword>
<proteinExistence type="predicted"/>
<evidence type="ECO:0000313" key="2">
    <source>
        <dbReference type="EMBL" id="GIY34100.1"/>
    </source>
</evidence>
<sequence length="99" mass="11243">MDLSPSGDEAKRLSETTPPNAQSANDPPPVITDQFLYDNVDEQLKIIELKSKLTAGWFRPAVCINNPELAKKYDLIYENNMKEMNARCANLRISHMMCQ</sequence>
<feature type="region of interest" description="Disordered" evidence="1">
    <location>
        <begin position="1"/>
        <end position="30"/>
    </location>
</feature>
<organism evidence="2 3">
    <name type="scientific">Caerostris extrusa</name>
    <name type="common">Bark spider</name>
    <name type="synonym">Caerostris bankana</name>
    <dbReference type="NCBI Taxonomy" id="172846"/>
    <lineage>
        <taxon>Eukaryota</taxon>
        <taxon>Metazoa</taxon>
        <taxon>Ecdysozoa</taxon>
        <taxon>Arthropoda</taxon>
        <taxon>Chelicerata</taxon>
        <taxon>Arachnida</taxon>
        <taxon>Araneae</taxon>
        <taxon>Araneomorphae</taxon>
        <taxon>Entelegynae</taxon>
        <taxon>Araneoidea</taxon>
        <taxon>Araneidae</taxon>
        <taxon>Caerostris</taxon>
    </lineage>
</organism>
<dbReference type="AlphaFoldDB" id="A0AAV4SNP9"/>